<dbReference type="PANTHER" id="PTHR36066">
    <property type="entry name" value="TRANSCRIPTION FACTOR BHLH145"/>
    <property type="match status" value="1"/>
</dbReference>
<protein>
    <recommendedName>
        <fullName evidence="6">BHLH domain-containing protein</fullName>
    </recommendedName>
</protein>
<feature type="domain" description="BHLH" evidence="6">
    <location>
        <begin position="302"/>
        <end position="351"/>
    </location>
</feature>
<dbReference type="InterPro" id="IPR036638">
    <property type="entry name" value="HLH_DNA-bd_sf"/>
</dbReference>
<dbReference type="GO" id="GO:0005634">
    <property type="term" value="C:nucleus"/>
    <property type="evidence" value="ECO:0007669"/>
    <property type="project" value="UniProtKB-SubCell"/>
</dbReference>
<evidence type="ECO:0000259" key="6">
    <source>
        <dbReference type="PROSITE" id="PS50888"/>
    </source>
</evidence>
<feature type="region of interest" description="Disordered" evidence="5">
    <location>
        <begin position="286"/>
        <end position="312"/>
    </location>
</feature>
<dbReference type="GO" id="GO:0046983">
    <property type="term" value="F:protein dimerization activity"/>
    <property type="evidence" value="ECO:0007669"/>
    <property type="project" value="InterPro"/>
</dbReference>
<dbReference type="SUPFAM" id="SSF47459">
    <property type="entry name" value="HLH, helix-loop-helix DNA-binding domain"/>
    <property type="match status" value="1"/>
</dbReference>
<gene>
    <name evidence="7" type="ORF">LIER_07676</name>
</gene>
<sequence>MEESLHRFQNLDHRSPNINLFGAQVCVGHPNSIPAYMKQHYNEVSPNGLSPSFASTGPSQLRASQPDDTGNGFCSFRRFHQTFGPVLSPVPEGNKLPTGTIGKNEGQGNLTLGTSQKRFLVFDQSGDQTTLLYSSRIGTPIQPLYSCNPEFPATNCKWRKDGPVGIGNTVSPLDPFLSDVLDEHQNEGVESEMHEDTEELNALLYSDDDYSEDEEETSTGHSPSTMTAHRVQCLFNAEGEEVASCAGTNKRKKLLHGGYSTPSALIKAELLDTASSLKCASRLDSEDDAESSCGNSGDQFSRGLDSSSGNKRTRKENICDTIRILQKVIPNAQGKDTMDVIDEAINYLKSLKAKAKDLGLDAL</sequence>
<feature type="compositionally biased region" description="Polar residues" evidence="5">
    <location>
        <begin position="292"/>
        <end position="310"/>
    </location>
</feature>
<evidence type="ECO:0000313" key="8">
    <source>
        <dbReference type="Proteomes" id="UP001454036"/>
    </source>
</evidence>
<dbReference type="AlphaFoldDB" id="A0AAV3P9Q4"/>
<organism evidence="7 8">
    <name type="scientific">Lithospermum erythrorhizon</name>
    <name type="common">Purple gromwell</name>
    <name type="synonym">Lithospermum officinale var. erythrorhizon</name>
    <dbReference type="NCBI Taxonomy" id="34254"/>
    <lineage>
        <taxon>Eukaryota</taxon>
        <taxon>Viridiplantae</taxon>
        <taxon>Streptophyta</taxon>
        <taxon>Embryophyta</taxon>
        <taxon>Tracheophyta</taxon>
        <taxon>Spermatophyta</taxon>
        <taxon>Magnoliopsida</taxon>
        <taxon>eudicotyledons</taxon>
        <taxon>Gunneridae</taxon>
        <taxon>Pentapetalae</taxon>
        <taxon>asterids</taxon>
        <taxon>lamiids</taxon>
        <taxon>Boraginales</taxon>
        <taxon>Boraginaceae</taxon>
        <taxon>Boraginoideae</taxon>
        <taxon>Lithospermeae</taxon>
        <taxon>Lithospermum</taxon>
    </lineage>
</organism>
<evidence type="ECO:0000256" key="1">
    <source>
        <dbReference type="ARBA" id="ARBA00004123"/>
    </source>
</evidence>
<dbReference type="InterPro" id="IPR037546">
    <property type="entry name" value="SAC51-like"/>
</dbReference>
<keyword evidence="2" id="KW-0805">Transcription regulation</keyword>
<accession>A0AAV3P9Q4</accession>
<evidence type="ECO:0000256" key="4">
    <source>
        <dbReference type="ARBA" id="ARBA00023242"/>
    </source>
</evidence>
<evidence type="ECO:0000256" key="3">
    <source>
        <dbReference type="ARBA" id="ARBA00023163"/>
    </source>
</evidence>
<evidence type="ECO:0000313" key="7">
    <source>
        <dbReference type="EMBL" id="GAA0148155.1"/>
    </source>
</evidence>
<feature type="region of interest" description="Disordered" evidence="5">
    <location>
        <begin position="47"/>
        <end position="67"/>
    </location>
</feature>
<evidence type="ECO:0000256" key="5">
    <source>
        <dbReference type="SAM" id="MobiDB-lite"/>
    </source>
</evidence>
<dbReference type="Proteomes" id="UP001454036">
    <property type="component" value="Unassembled WGS sequence"/>
</dbReference>
<reference evidence="7 8" key="1">
    <citation type="submission" date="2024-01" db="EMBL/GenBank/DDBJ databases">
        <title>The complete chloroplast genome sequence of Lithospermum erythrorhizon: insights into the phylogenetic relationship among Boraginaceae species and the maternal lineages of purple gromwells.</title>
        <authorList>
            <person name="Okada T."/>
            <person name="Watanabe K."/>
        </authorList>
    </citation>
    <scope>NUCLEOTIDE SEQUENCE [LARGE SCALE GENOMIC DNA]</scope>
</reference>
<dbReference type="PROSITE" id="PS50888">
    <property type="entry name" value="BHLH"/>
    <property type="match status" value="1"/>
</dbReference>
<evidence type="ECO:0000256" key="2">
    <source>
        <dbReference type="ARBA" id="ARBA00023015"/>
    </source>
</evidence>
<comment type="caution">
    <text evidence="7">The sequence shown here is derived from an EMBL/GenBank/DDBJ whole genome shotgun (WGS) entry which is preliminary data.</text>
</comment>
<keyword evidence="3" id="KW-0804">Transcription</keyword>
<dbReference type="EMBL" id="BAABME010001191">
    <property type="protein sequence ID" value="GAA0148155.1"/>
    <property type="molecule type" value="Genomic_DNA"/>
</dbReference>
<name>A0AAV3P9Q4_LITER</name>
<dbReference type="PANTHER" id="PTHR36066:SF2">
    <property type="entry name" value="TRANSCRIPTION FACTOR BHLH145"/>
    <property type="match status" value="1"/>
</dbReference>
<comment type="subcellular location">
    <subcellularLocation>
        <location evidence="1">Nucleus</location>
    </subcellularLocation>
</comment>
<proteinExistence type="predicted"/>
<keyword evidence="8" id="KW-1185">Reference proteome</keyword>
<keyword evidence="4" id="KW-0539">Nucleus</keyword>
<dbReference type="InterPro" id="IPR011598">
    <property type="entry name" value="bHLH_dom"/>
</dbReference>